<evidence type="ECO:0000256" key="2">
    <source>
        <dbReference type="SAM" id="MobiDB-lite"/>
    </source>
</evidence>
<protein>
    <submittedName>
        <fullName evidence="3">Uncharacterized protein</fullName>
    </submittedName>
</protein>
<dbReference type="OrthoDB" id="428584at2"/>
<dbReference type="EMBL" id="CP000806">
    <property type="protein sequence ID" value="ACB52228.1"/>
    <property type="molecule type" value="Genomic_DNA"/>
</dbReference>
<feature type="region of interest" description="Disordered" evidence="2">
    <location>
        <begin position="249"/>
        <end position="270"/>
    </location>
</feature>
<evidence type="ECO:0000313" key="3">
    <source>
        <dbReference type="EMBL" id="ACB52228.1"/>
    </source>
</evidence>
<gene>
    <name evidence="3" type="ordered locus">cce_2880</name>
</gene>
<dbReference type="Proteomes" id="UP000001203">
    <property type="component" value="Chromosome circular"/>
</dbReference>
<feature type="region of interest" description="Disordered" evidence="2">
    <location>
        <begin position="1"/>
        <end position="21"/>
    </location>
</feature>
<feature type="coiled-coil region" evidence="1">
    <location>
        <begin position="70"/>
        <end position="202"/>
    </location>
</feature>
<dbReference type="HOGENOM" id="CLU_771011_0_0_3"/>
<reference evidence="3 4" key="1">
    <citation type="journal article" date="2008" name="Proc. Natl. Acad. Sci. U.S.A.">
        <title>The genome of Cyanothece 51142, a unicellular diazotrophic cyanobacterium important in the marine nitrogen cycle.</title>
        <authorList>
            <person name="Welsh E.A."/>
            <person name="Liberton M."/>
            <person name="Stoeckel J."/>
            <person name="Loh T."/>
            <person name="Elvitigala T."/>
            <person name="Wang C."/>
            <person name="Wollam A."/>
            <person name="Fulton R.S."/>
            <person name="Clifton S.W."/>
            <person name="Jacobs J.M."/>
            <person name="Aurora R."/>
            <person name="Ghosh B.K."/>
            <person name="Sherman L.A."/>
            <person name="Smith R.D."/>
            <person name="Wilson R.K."/>
            <person name="Pakrasi H.B."/>
        </authorList>
    </citation>
    <scope>NUCLEOTIDE SEQUENCE [LARGE SCALE GENOMIC DNA]</scope>
    <source>
        <strain evidence="4">ATCC 51142 / BH68</strain>
    </source>
</reference>
<feature type="region of interest" description="Disordered" evidence="2">
    <location>
        <begin position="336"/>
        <end position="359"/>
    </location>
</feature>
<keyword evidence="1" id="KW-0175">Coiled coil</keyword>
<dbReference type="STRING" id="43989.cce_2880"/>
<feature type="region of interest" description="Disordered" evidence="2">
    <location>
        <begin position="297"/>
        <end position="324"/>
    </location>
</feature>
<keyword evidence="4" id="KW-1185">Reference proteome</keyword>
<name>B1WV31_CROS5</name>
<accession>B1WV31</accession>
<proteinExistence type="predicted"/>
<evidence type="ECO:0000313" key="4">
    <source>
        <dbReference type="Proteomes" id="UP000001203"/>
    </source>
</evidence>
<dbReference type="RefSeq" id="WP_009547341.1">
    <property type="nucleotide sequence ID" value="NC_010546.1"/>
</dbReference>
<feature type="compositionally biased region" description="Basic and acidic residues" evidence="2">
    <location>
        <begin position="301"/>
        <end position="310"/>
    </location>
</feature>
<sequence length="359" mass="40908">MGNYHSDQPIQPEFEPHLGDVDYSNKRETLNADIVMDLGEYENEESSEITEISIVEEEDIPLTQDWFNLARKLRGQNRELLDTIVTLEKALAESRQQLQDYQERSRHHNALLSQQTAQLQSTQAENSHLLEQLQTSQTQLQQQQLNLDALQQQLQASQAAFAQLERECALLKEETLQNKHQLVLKERQINELQQRLQRQQRYSLQYKAALDHCLSSHAKKIPSAEVKSTIDRQTASNVVSIQPWSSSLETKIPPSLTPSAVPSDESDHCSSNAIDETLEELFSLTPDQTLPIAENQEVTQEETKSNEMENHNPQGQTATSSNSLLVSSSVPFSFSIDRHRKEDAAREKVDLPSFLRRQS</sequence>
<dbReference type="eggNOG" id="COG1196">
    <property type="taxonomic scope" value="Bacteria"/>
</dbReference>
<feature type="compositionally biased region" description="Basic and acidic residues" evidence="2">
    <location>
        <begin position="336"/>
        <end position="350"/>
    </location>
</feature>
<dbReference type="KEGG" id="cyt:cce_2880"/>
<organism evidence="3 4">
    <name type="scientific">Crocosphaera subtropica (strain ATCC 51142 / BH68)</name>
    <name type="common">Cyanothece sp. (strain ATCC 51142)</name>
    <dbReference type="NCBI Taxonomy" id="43989"/>
    <lineage>
        <taxon>Bacteria</taxon>
        <taxon>Bacillati</taxon>
        <taxon>Cyanobacteriota</taxon>
        <taxon>Cyanophyceae</taxon>
        <taxon>Oscillatoriophycideae</taxon>
        <taxon>Chroococcales</taxon>
        <taxon>Aphanothecaceae</taxon>
        <taxon>Crocosphaera</taxon>
        <taxon>Crocosphaera subtropica</taxon>
    </lineage>
</organism>
<evidence type="ECO:0000256" key="1">
    <source>
        <dbReference type="SAM" id="Coils"/>
    </source>
</evidence>
<dbReference type="AlphaFoldDB" id="B1WV31"/>